<feature type="transmembrane region" description="Helical" evidence="5">
    <location>
        <begin position="12"/>
        <end position="39"/>
    </location>
</feature>
<protein>
    <submittedName>
        <fullName evidence="7">Rhomboid family protein</fullName>
    </submittedName>
</protein>
<evidence type="ECO:0000256" key="2">
    <source>
        <dbReference type="ARBA" id="ARBA00022692"/>
    </source>
</evidence>
<dbReference type="EMBL" id="FNAE01000014">
    <property type="protein sequence ID" value="SDF92730.1"/>
    <property type="molecule type" value="Genomic_DNA"/>
</dbReference>
<dbReference type="GO" id="GO:0004252">
    <property type="term" value="F:serine-type endopeptidase activity"/>
    <property type="evidence" value="ECO:0007669"/>
    <property type="project" value="InterPro"/>
</dbReference>
<keyword evidence="3 5" id="KW-1133">Transmembrane helix</keyword>
<evidence type="ECO:0000313" key="8">
    <source>
        <dbReference type="Proteomes" id="UP000182413"/>
    </source>
</evidence>
<organism evidence="7 8">
    <name type="scientific">Ectopseudomonas alcaliphila</name>
    <dbReference type="NCBI Taxonomy" id="101564"/>
    <lineage>
        <taxon>Bacteria</taxon>
        <taxon>Pseudomonadati</taxon>
        <taxon>Pseudomonadota</taxon>
        <taxon>Gammaproteobacteria</taxon>
        <taxon>Pseudomonadales</taxon>
        <taxon>Pseudomonadaceae</taxon>
        <taxon>Ectopseudomonas</taxon>
    </lineage>
</organism>
<evidence type="ECO:0000256" key="3">
    <source>
        <dbReference type="ARBA" id="ARBA00022989"/>
    </source>
</evidence>
<dbReference type="InterPro" id="IPR022764">
    <property type="entry name" value="Peptidase_S54_rhomboid_dom"/>
</dbReference>
<evidence type="ECO:0000256" key="1">
    <source>
        <dbReference type="ARBA" id="ARBA00004141"/>
    </source>
</evidence>
<feature type="domain" description="Peptidase S54 rhomboid" evidence="6">
    <location>
        <begin position="49"/>
        <end position="178"/>
    </location>
</feature>
<dbReference type="Pfam" id="PF01694">
    <property type="entry name" value="Rhomboid"/>
    <property type="match status" value="1"/>
</dbReference>
<feature type="transmembrane region" description="Helical" evidence="5">
    <location>
        <begin position="84"/>
        <end position="103"/>
    </location>
</feature>
<keyword evidence="4 5" id="KW-0472">Membrane</keyword>
<reference evidence="7 8" key="1">
    <citation type="submission" date="2016-10" db="EMBL/GenBank/DDBJ databases">
        <authorList>
            <person name="de Groot N.N."/>
        </authorList>
    </citation>
    <scope>NUCLEOTIDE SEQUENCE [LARGE SCALE GENOMIC DNA]</scope>
    <source>
        <strain evidence="7 8">JCM 10630</strain>
    </source>
</reference>
<dbReference type="SUPFAM" id="SSF144091">
    <property type="entry name" value="Rhomboid-like"/>
    <property type="match status" value="1"/>
</dbReference>
<dbReference type="InterPro" id="IPR035952">
    <property type="entry name" value="Rhomboid-like_sf"/>
</dbReference>
<evidence type="ECO:0000313" key="7">
    <source>
        <dbReference type="EMBL" id="SDF92730.1"/>
    </source>
</evidence>
<feature type="transmembrane region" description="Helical" evidence="5">
    <location>
        <begin position="109"/>
        <end position="128"/>
    </location>
</feature>
<feature type="transmembrane region" description="Helical" evidence="5">
    <location>
        <begin position="159"/>
        <end position="176"/>
    </location>
</feature>
<proteinExistence type="predicted"/>
<feature type="transmembrane region" description="Helical" evidence="5">
    <location>
        <begin position="135"/>
        <end position="153"/>
    </location>
</feature>
<comment type="subcellular location">
    <subcellularLocation>
        <location evidence="1">Membrane</location>
        <topology evidence="1">Multi-pass membrane protein</topology>
    </subcellularLocation>
</comment>
<sequence length="183" mass="20117">MRRDGLKVLLPLLAIAGGMLLVQLVNGAFAGALNVWGLVPRHVEALPGILFAPWLHGSWAHLLSNLSGLLVLGSLVLLRSRRDFWFASAFIILGSGALVWLFGRTGLHIGASGWLFGFWGLLLARAWFERSLLDLLLAVLVFFLYGGWFFGLLPRAGVSFEYHLAGAFCGVLYAALSRRRLTR</sequence>
<name>A0A1G7Q545_9GAMM</name>
<dbReference type="Proteomes" id="UP000182413">
    <property type="component" value="Unassembled WGS sequence"/>
</dbReference>
<dbReference type="Gene3D" id="1.20.1540.10">
    <property type="entry name" value="Rhomboid-like"/>
    <property type="match status" value="1"/>
</dbReference>
<feature type="transmembrane region" description="Helical" evidence="5">
    <location>
        <begin position="59"/>
        <end position="77"/>
    </location>
</feature>
<gene>
    <name evidence="7" type="ORF">SAMN05216575_11412</name>
</gene>
<evidence type="ECO:0000259" key="6">
    <source>
        <dbReference type="Pfam" id="PF01694"/>
    </source>
</evidence>
<dbReference type="AlphaFoldDB" id="A0A1G7Q545"/>
<accession>A0A1G7Q545</accession>
<evidence type="ECO:0000256" key="4">
    <source>
        <dbReference type="ARBA" id="ARBA00023136"/>
    </source>
</evidence>
<keyword evidence="2 5" id="KW-0812">Transmembrane</keyword>
<evidence type="ECO:0000256" key="5">
    <source>
        <dbReference type="SAM" id="Phobius"/>
    </source>
</evidence>
<dbReference type="GO" id="GO:0016020">
    <property type="term" value="C:membrane"/>
    <property type="evidence" value="ECO:0007669"/>
    <property type="project" value="UniProtKB-SubCell"/>
</dbReference>